<keyword evidence="1" id="KW-0472">Membrane</keyword>
<gene>
    <name evidence="3" type="ORF">HINF_LOCUS21874</name>
    <name evidence="2" type="ORF">HINF_LOCUS57891</name>
</gene>
<protein>
    <submittedName>
        <fullName evidence="2">Uncharacterized protein</fullName>
    </submittedName>
</protein>
<feature type="transmembrane region" description="Helical" evidence="1">
    <location>
        <begin position="526"/>
        <end position="549"/>
    </location>
</feature>
<keyword evidence="1" id="KW-0812">Transmembrane</keyword>
<keyword evidence="4" id="KW-1185">Reference proteome</keyword>
<reference evidence="3 4" key="2">
    <citation type="submission" date="2024-07" db="EMBL/GenBank/DDBJ databases">
        <authorList>
            <person name="Akdeniz Z."/>
        </authorList>
    </citation>
    <scope>NUCLEOTIDE SEQUENCE [LARGE SCALE GENOMIC DNA]</scope>
</reference>
<name>A0AA86R1Z2_9EUKA</name>
<dbReference type="Proteomes" id="UP001642409">
    <property type="component" value="Unassembled WGS sequence"/>
</dbReference>
<evidence type="ECO:0000313" key="3">
    <source>
        <dbReference type="EMBL" id="CAL6009996.1"/>
    </source>
</evidence>
<evidence type="ECO:0000313" key="2">
    <source>
        <dbReference type="EMBL" id="CAI9970246.1"/>
    </source>
</evidence>
<proteinExistence type="predicted"/>
<sequence length="554" mass="63965">MLNLLFLSEQALIQQTFKNCFSPKSYLSGNTQTNQLTLNLIPFEHMDQILDYNQCKTALDKMSVLILLHFDTVSFPRVGDEPVSFTYSYNNPTKVVFKLSPADYTTIISKSSAMYELRYDLDYVIVNGSIKTIEHTKYNGTGCFQSIALRYTIYDSIDILVSPNNCEVDFATGVSVFYEFQKDTTNIAIPIVPCTVNCIQGEFNGTTSLFKDVTLYRVRKTVLTADLFKQFYDSYVNYRLIKISLNLQFTKNSVDTRITEYINNKTAVDTWGCKTNDQPQPMFWGLQLYTLMNPDGIFVQIRDIMKNKMLCDTQTATKVKLDHYMKQNDVVDHRQFNTTLSIFNEMFGIILPADEAYTNFRNNIYVLDQTYSTIVVSFLDENDVILYELSMYRTSLIGCLTKYSLHLYDGTKNCFRMQFEPRDDCRTQYLQTTDRNSLTISYEKDLKSNLVGYFDFKVAQDYKKFDQEFCFDCSTFNPNQVYMRQTCEENNKLLKQMIKRQQIKIVYTNTFDLVQSYSVVTEYSGIWMPLVGSACAVVLGVVIGAGILLGQLSR</sequence>
<dbReference type="EMBL" id="CAXDID020000060">
    <property type="protein sequence ID" value="CAL6009996.1"/>
    <property type="molecule type" value="Genomic_DNA"/>
</dbReference>
<comment type="caution">
    <text evidence="2">The sequence shown here is derived from an EMBL/GenBank/DDBJ whole genome shotgun (WGS) entry which is preliminary data.</text>
</comment>
<reference evidence="2" key="1">
    <citation type="submission" date="2023-06" db="EMBL/GenBank/DDBJ databases">
        <authorList>
            <person name="Kurt Z."/>
        </authorList>
    </citation>
    <scope>NUCLEOTIDE SEQUENCE</scope>
</reference>
<evidence type="ECO:0000256" key="1">
    <source>
        <dbReference type="SAM" id="Phobius"/>
    </source>
</evidence>
<accession>A0AA86R1Z2</accession>
<dbReference type="EMBL" id="CATOUU010001068">
    <property type="protein sequence ID" value="CAI9970246.1"/>
    <property type="molecule type" value="Genomic_DNA"/>
</dbReference>
<organism evidence="2">
    <name type="scientific">Hexamita inflata</name>
    <dbReference type="NCBI Taxonomy" id="28002"/>
    <lineage>
        <taxon>Eukaryota</taxon>
        <taxon>Metamonada</taxon>
        <taxon>Diplomonadida</taxon>
        <taxon>Hexamitidae</taxon>
        <taxon>Hexamitinae</taxon>
        <taxon>Hexamita</taxon>
    </lineage>
</organism>
<dbReference type="AlphaFoldDB" id="A0AA86R1Z2"/>
<evidence type="ECO:0000313" key="4">
    <source>
        <dbReference type="Proteomes" id="UP001642409"/>
    </source>
</evidence>
<keyword evidence="1" id="KW-1133">Transmembrane helix</keyword>